<dbReference type="InterPro" id="IPR032781">
    <property type="entry name" value="ABC_tran_Xtn"/>
</dbReference>
<dbReference type="InterPro" id="IPR003593">
    <property type="entry name" value="AAA+_ATPase"/>
</dbReference>
<dbReference type="GO" id="GO:0016887">
    <property type="term" value="F:ATP hydrolysis activity"/>
    <property type="evidence" value="ECO:0007669"/>
    <property type="project" value="InterPro"/>
</dbReference>
<dbReference type="CDD" id="cd03221">
    <property type="entry name" value="ABCF_EF-3"/>
    <property type="match status" value="2"/>
</dbReference>
<dbReference type="PANTHER" id="PTHR42855:SF2">
    <property type="entry name" value="DRUG RESISTANCE ABC TRANSPORTER,ATP-BINDING PROTEIN"/>
    <property type="match status" value="1"/>
</dbReference>
<dbReference type="PROSITE" id="PS50893">
    <property type="entry name" value="ABC_TRANSPORTER_2"/>
    <property type="match status" value="2"/>
</dbReference>
<feature type="domain" description="ABC transporter" evidence="3">
    <location>
        <begin position="3"/>
        <end position="257"/>
    </location>
</feature>
<dbReference type="RefSeq" id="WP_015504406.1">
    <property type="nucleotide sequence ID" value="NZ_CAYATU010000018.1"/>
</dbReference>
<name>A0A3G3IGN6_9ARCH</name>
<evidence type="ECO:0000313" key="5">
    <source>
        <dbReference type="Proteomes" id="UP000273278"/>
    </source>
</evidence>
<dbReference type="InterPro" id="IPR003439">
    <property type="entry name" value="ABC_transporter-like_ATP-bd"/>
</dbReference>
<dbReference type="Pfam" id="PF00005">
    <property type="entry name" value="ABC_tran"/>
    <property type="match status" value="2"/>
</dbReference>
<dbReference type="SMART" id="SM00382">
    <property type="entry name" value="AAA"/>
    <property type="match status" value="2"/>
</dbReference>
<dbReference type="GeneID" id="41321306"/>
<reference evidence="4 5" key="1">
    <citation type="submission" date="2016-10" db="EMBL/GenBank/DDBJ databases">
        <title>Complete genome of the TMA-utilizing, human hosted archaeon Methanomethylophilus alvus Gen. nov, sp. nov., strain Mx-05, derived from a pure culture.</title>
        <authorList>
            <person name="Brugere J.-F."/>
            <person name="Ben Hania W."/>
            <person name="Chaudhary P.P."/>
            <person name="Gaci N."/>
            <person name="Borrel G."/>
            <person name="Cao Van Tuat L."/>
            <person name="Fardeau M.-L."/>
            <person name="Harris H.M.B."/>
            <person name="O'Toole P.W."/>
            <person name="Ollivier B."/>
        </authorList>
    </citation>
    <scope>NUCLEOTIDE SEQUENCE [LARGE SCALE GENOMIC DNA]</scope>
    <source>
        <strain evidence="4 5">Mx-05</strain>
    </source>
</reference>
<dbReference type="Proteomes" id="UP000273278">
    <property type="component" value="Chromosome"/>
</dbReference>
<dbReference type="FunFam" id="3.40.50.300:FF:000011">
    <property type="entry name" value="Putative ABC transporter ATP-binding component"/>
    <property type="match status" value="1"/>
</dbReference>
<evidence type="ECO:0000256" key="2">
    <source>
        <dbReference type="ARBA" id="ARBA00022840"/>
    </source>
</evidence>
<dbReference type="AlphaFoldDB" id="A0A3G3IGN6"/>
<evidence type="ECO:0000313" key="4">
    <source>
        <dbReference type="EMBL" id="AYQ54682.1"/>
    </source>
</evidence>
<dbReference type="InterPro" id="IPR051309">
    <property type="entry name" value="ABCF_ATPase"/>
</dbReference>
<gene>
    <name evidence="4" type="ORF">BKD89_02520</name>
</gene>
<organism evidence="4 5">
    <name type="scientific">Methanomethylophilus alvi</name>
    <dbReference type="NCBI Taxonomy" id="1291540"/>
    <lineage>
        <taxon>Archaea</taxon>
        <taxon>Methanobacteriati</taxon>
        <taxon>Thermoplasmatota</taxon>
        <taxon>Thermoplasmata</taxon>
        <taxon>Methanomassiliicoccales</taxon>
        <taxon>Methanomethylophilaceae</taxon>
        <taxon>Methanomethylophilus</taxon>
    </lineage>
</organism>
<dbReference type="PANTHER" id="PTHR42855">
    <property type="entry name" value="ABC TRANSPORTER ATP-BINDING SUBUNIT"/>
    <property type="match status" value="1"/>
</dbReference>
<accession>A0A3G3IGN6</accession>
<dbReference type="Pfam" id="PF12848">
    <property type="entry name" value="ABC_tran_Xtn"/>
    <property type="match status" value="1"/>
</dbReference>
<protein>
    <submittedName>
        <fullName evidence="4">ABC transporter ATP-binding protein</fullName>
    </submittedName>
</protein>
<evidence type="ECO:0000256" key="1">
    <source>
        <dbReference type="ARBA" id="ARBA00022741"/>
    </source>
</evidence>
<dbReference type="NCBIfam" id="NF000355">
    <property type="entry name" value="ribo_prot_ABC_F"/>
    <property type="match status" value="1"/>
</dbReference>
<dbReference type="SUPFAM" id="SSF52540">
    <property type="entry name" value="P-loop containing nucleoside triphosphate hydrolases"/>
    <property type="match status" value="2"/>
</dbReference>
<dbReference type="OMA" id="ARLVLCM"/>
<sequence length="603" mass="68386">MLFRAESVTKAFGPNKVLVDANIQINEHDAIGLIGVNGAGKSTFIKILLGIEPCDTGEITRRSKNIGYLEQFAESSHVPVREVLGRPYGHIENIRRRMAAIDEEMANGGDLDWNALATEYADLEQKLANCDVADENKLRDALEQVGLPADMMDRFMDTLSGGERTKVMLARIVVQAEECDILVMDEPTSHLDIDTIEWLEDYLLRSHCAVLAVSHDRYFLDKMAVRMVEIENGKTREYKGNYSQFVMKKMLDLQRQEREWEKYNQAKRTQEAIAERLKHDQWYAATYKTREKMIAKMEIKEKPEELREITVRIQAAHKSGKNVFMMKDCSIAYEKGQPDVLEHVNLDIRKGDKIGIFGANGQGKSTLVKALLEEIPVTSGELWTAPGNKVGYYSQHHEELDLRLSAEEQLLVYMGKERRAEARQMLARFLLVGDAVDRPMSTLSGGQRCRVALAVLLMKETNVLILDEPTNYLDIPARHAIEEALNEYDGTIITVTHDRYFLDSVCTSVIEVKDGRAIPYAGTYSQMKGRPNITEIVMDADEYRVLAPFTNWATGMKYKKGDRVLVAPNELENYQWAIDQGKVKKTGGRQRKKVAVKDPQSGE</sequence>
<keyword evidence="1" id="KW-0547">Nucleotide-binding</keyword>
<feature type="domain" description="ABC transporter" evidence="3">
    <location>
        <begin position="326"/>
        <end position="539"/>
    </location>
</feature>
<dbReference type="InterPro" id="IPR017871">
    <property type="entry name" value="ABC_transporter-like_CS"/>
</dbReference>
<dbReference type="EMBL" id="CP017686">
    <property type="protein sequence ID" value="AYQ54682.1"/>
    <property type="molecule type" value="Genomic_DNA"/>
</dbReference>
<dbReference type="PROSITE" id="PS00211">
    <property type="entry name" value="ABC_TRANSPORTER_1"/>
    <property type="match status" value="1"/>
</dbReference>
<proteinExistence type="predicted"/>
<keyword evidence="2 4" id="KW-0067">ATP-binding</keyword>
<dbReference type="GO" id="GO:0005524">
    <property type="term" value="F:ATP binding"/>
    <property type="evidence" value="ECO:0007669"/>
    <property type="project" value="UniProtKB-KW"/>
</dbReference>
<dbReference type="Gene3D" id="3.40.50.300">
    <property type="entry name" value="P-loop containing nucleotide triphosphate hydrolases"/>
    <property type="match status" value="2"/>
</dbReference>
<evidence type="ECO:0000259" key="3">
    <source>
        <dbReference type="PROSITE" id="PS50893"/>
    </source>
</evidence>
<dbReference type="InterPro" id="IPR027417">
    <property type="entry name" value="P-loop_NTPase"/>
</dbReference>